<proteinExistence type="inferred from homology"/>
<dbReference type="EMBL" id="FOBS01000003">
    <property type="protein sequence ID" value="SEM07022.1"/>
    <property type="molecule type" value="Genomic_DNA"/>
</dbReference>
<dbReference type="Pfam" id="PF02049">
    <property type="entry name" value="FliE"/>
    <property type="match status" value="1"/>
</dbReference>
<feature type="region of interest" description="Disordered" evidence="6">
    <location>
        <begin position="1"/>
        <end position="31"/>
    </location>
</feature>
<evidence type="ECO:0000256" key="4">
    <source>
        <dbReference type="HAMAP-Rule" id="MF_00724"/>
    </source>
</evidence>
<evidence type="ECO:0000256" key="2">
    <source>
        <dbReference type="ARBA" id="ARBA00009272"/>
    </source>
</evidence>
<dbReference type="PANTHER" id="PTHR34653:SF1">
    <property type="entry name" value="FLAGELLAR HOOK-BASAL BODY COMPLEX PROTEIN FLIE"/>
    <property type="match status" value="1"/>
</dbReference>
<evidence type="ECO:0000313" key="8">
    <source>
        <dbReference type="Proteomes" id="UP000198744"/>
    </source>
</evidence>
<keyword evidence="8" id="KW-1185">Reference proteome</keyword>
<dbReference type="RefSeq" id="WP_093882312.1">
    <property type="nucleotide sequence ID" value="NZ_FOBS01000003.1"/>
</dbReference>
<sequence length="101" mass="11030">MNDLTIQGKLTPPSTLSETKTGGGKSEGTSSFSDVLKNTINDINKLQNDADSAISKVQVHDTGSIHEAMIALEKASISFQTMMQVRNKIIDAYQEVMRMQV</sequence>
<keyword evidence="7" id="KW-0969">Cilium</keyword>
<protein>
    <recommendedName>
        <fullName evidence="4 5">Flagellar hook-basal body complex protein FliE</fullName>
    </recommendedName>
</protein>
<evidence type="ECO:0000256" key="5">
    <source>
        <dbReference type="NCBIfam" id="TIGR00205"/>
    </source>
</evidence>
<dbReference type="NCBIfam" id="TIGR00205">
    <property type="entry name" value="fliE"/>
    <property type="match status" value="1"/>
</dbReference>
<dbReference type="GO" id="GO:0009425">
    <property type="term" value="C:bacterial-type flagellum basal body"/>
    <property type="evidence" value="ECO:0007669"/>
    <property type="project" value="UniProtKB-SubCell"/>
</dbReference>
<keyword evidence="7" id="KW-0966">Cell projection</keyword>
<comment type="similarity">
    <text evidence="2 4">Belongs to the FliE family.</text>
</comment>
<dbReference type="HAMAP" id="MF_00724">
    <property type="entry name" value="FliE"/>
    <property type="match status" value="1"/>
</dbReference>
<evidence type="ECO:0000313" key="7">
    <source>
        <dbReference type="EMBL" id="SEM07022.1"/>
    </source>
</evidence>
<dbReference type="GO" id="GO:0005198">
    <property type="term" value="F:structural molecule activity"/>
    <property type="evidence" value="ECO:0007669"/>
    <property type="project" value="UniProtKB-UniRule"/>
</dbReference>
<accession>A0A1H7VCN5</accession>
<gene>
    <name evidence="4" type="primary">fliE</name>
    <name evidence="7" type="ORF">SAMN04489760_103177</name>
</gene>
<reference evidence="7 8" key="1">
    <citation type="submission" date="2016-10" db="EMBL/GenBank/DDBJ databases">
        <authorList>
            <person name="de Groot N.N."/>
        </authorList>
    </citation>
    <scope>NUCLEOTIDE SEQUENCE [LARGE SCALE GENOMIC DNA]</scope>
    <source>
        <strain evidence="7 8">DSM 8423</strain>
    </source>
</reference>
<dbReference type="STRING" id="43775.SAMN04489760_103177"/>
<evidence type="ECO:0000256" key="3">
    <source>
        <dbReference type="ARBA" id="ARBA00023143"/>
    </source>
</evidence>
<dbReference type="InterPro" id="IPR001624">
    <property type="entry name" value="FliE"/>
</dbReference>
<dbReference type="Proteomes" id="UP000198744">
    <property type="component" value="Unassembled WGS sequence"/>
</dbReference>
<name>A0A1H7VCN5_9BACT</name>
<dbReference type="GO" id="GO:0003774">
    <property type="term" value="F:cytoskeletal motor activity"/>
    <property type="evidence" value="ECO:0007669"/>
    <property type="project" value="InterPro"/>
</dbReference>
<evidence type="ECO:0000256" key="1">
    <source>
        <dbReference type="ARBA" id="ARBA00004117"/>
    </source>
</evidence>
<dbReference type="GO" id="GO:0071973">
    <property type="term" value="P:bacterial-type flagellum-dependent cell motility"/>
    <property type="evidence" value="ECO:0007669"/>
    <property type="project" value="InterPro"/>
</dbReference>
<keyword evidence="3 4" id="KW-0975">Bacterial flagellum</keyword>
<dbReference type="OrthoDB" id="285952at2"/>
<organism evidence="7 8">
    <name type="scientific">Syntrophus gentianae</name>
    <dbReference type="NCBI Taxonomy" id="43775"/>
    <lineage>
        <taxon>Bacteria</taxon>
        <taxon>Pseudomonadati</taxon>
        <taxon>Thermodesulfobacteriota</taxon>
        <taxon>Syntrophia</taxon>
        <taxon>Syntrophales</taxon>
        <taxon>Syntrophaceae</taxon>
        <taxon>Syntrophus</taxon>
    </lineage>
</organism>
<evidence type="ECO:0000256" key="6">
    <source>
        <dbReference type="SAM" id="MobiDB-lite"/>
    </source>
</evidence>
<dbReference type="PRINTS" id="PR01006">
    <property type="entry name" value="FLGHOOKFLIE"/>
</dbReference>
<comment type="subcellular location">
    <subcellularLocation>
        <location evidence="1 4">Bacterial flagellum basal body</location>
    </subcellularLocation>
</comment>
<dbReference type="AlphaFoldDB" id="A0A1H7VCN5"/>
<dbReference type="PANTHER" id="PTHR34653">
    <property type="match status" value="1"/>
</dbReference>
<keyword evidence="7" id="KW-0282">Flagellum</keyword>